<accession>A0A1K1MDZ8</accession>
<dbReference type="GO" id="GO:0006083">
    <property type="term" value="P:acetate metabolic process"/>
    <property type="evidence" value="ECO:0007669"/>
    <property type="project" value="InterPro"/>
</dbReference>
<organism evidence="5 6">
    <name type="scientific">Sinomicrobium oceani</name>
    <dbReference type="NCBI Taxonomy" id="1150368"/>
    <lineage>
        <taxon>Bacteria</taxon>
        <taxon>Pseudomonadati</taxon>
        <taxon>Bacteroidota</taxon>
        <taxon>Flavobacteriia</taxon>
        <taxon>Flavobacteriales</taxon>
        <taxon>Flavobacteriaceae</taxon>
        <taxon>Sinomicrobium</taxon>
    </lineage>
</organism>
<evidence type="ECO:0000313" key="5">
    <source>
        <dbReference type="EMBL" id="SFW21273.1"/>
    </source>
</evidence>
<protein>
    <submittedName>
        <fullName evidence="5">Acyl-CoA hydrolase</fullName>
    </submittedName>
</protein>
<dbReference type="InterPro" id="IPR003702">
    <property type="entry name" value="ActCoA_hydro_N"/>
</dbReference>
<dbReference type="InterPro" id="IPR038460">
    <property type="entry name" value="AcetylCoA_hyd_C_sf"/>
</dbReference>
<reference evidence="5 6" key="1">
    <citation type="submission" date="2016-11" db="EMBL/GenBank/DDBJ databases">
        <authorList>
            <person name="Jaros S."/>
            <person name="Januszkiewicz K."/>
            <person name="Wedrychowicz H."/>
        </authorList>
    </citation>
    <scope>NUCLEOTIDE SEQUENCE [LARGE SCALE GENOMIC DNA]</scope>
    <source>
        <strain evidence="5 6">CGMCC 1.12145</strain>
    </source>
</reference>
<keyword evidence="5" id="KW-0378">Hydrolase</keyword>
<dbReference type="Pfam" id="PF13336">
    <property type="entry name" value="AcetylCoA_hyd_C"/>
    <property type="match status" value="1"/>
</dbReference>
<dbReference type="SUPFAM" id="SSF100950">
    <property type="entry name" value="NagB/RpiA/CoA transferase-like"/>
    <property type="match status" value="2"/>
</dbReference>
<proteinExistence type="inferred from homology"/>
<dbReference type="InterPro" id="IPR037171">
    <property type="entry name" value="NagB/RpiA_transferase-like"/>
</dbReference>
<dbReference type="AlphaFoldDB" id="A0A1K1MDZ8"/>
<dbReference type="GO" id="GO:0008775">
    <property type="term" value="F:acetate CoA-transferase activity"/>
    <property type="evidence" value="ECO:0007669"/>
    <property type="project" value="InterPro"/>
</dbReference>
<name>A0A1K1MDZ8_9FLAO</name>
<evidence type="ECO:0000259" key="3">
    <source>
        <dbReference type="Pfam" id="PF02550"/>
    </source>
</evidence>
<gene>
    <name evidence="5" type="ORF">SAMN02927921_00592</name>
</gene>
<dbReference type="InterPro" id="IPR046433">
    <property type="entry name" value="ActCoA_hydro"/>
</dbReference>
<comment type="similarity">
    <text evidence="1">Belongs to the acetyl-CoA hydrolase/transferase family.</text>
</comment>
<dbReference type="OrthoDB" id="9801795at2"/>
<evidence type="ECO:0000259" key="4">
    <source>
        <dbReference type="Pfam" id="PF13336"/>
    </source>
</evidence>
<dbReference type="EMBL" id="FPJE01000002">
    <property type="protein sequence ID" value="SFW21273.1"/>
    <property type="molecule type" value="Genomic_DNA"/>
</dbReference>
<dbReference type="Pfam" id="PF02550">
    <property type="entry name" value="AcetylCoA_hydro"/>
    <property type="match status" value="1"/>
</dbReference>
<dbReference type="RefSeq" id="WP_072315868.1">
    <property type="nucleotide sequence ID" value="NZ_FPJE01000002.1"/>
</dbReference>
<dbReference type="Gene3D" id="3.30.750.70">
    <property type="entry name" value="4-hydroxybutyrate coenzyme like domains"/>
    <property type="match status" value="1"/>
</dbReference>
<evidence type="ECO:0000256" key="1">
    <source>
        <dbReference type="ARBA" id="ARBA00009632"/>
    </source>
</evidence>
<feature type="domain" description="Acetyl-CoA hydrolase/transferase C-terminal" evidence="4">
    <location>
        <begin position="265"/>
        <end position="417"/>
    </location>
</feature>
<dbReference type="PANTHER" id="PTHR21432:SF20">
    <property type="entry name" value="ACETYL-COA HYDROLASE"/>
    <property type="match status" value="1"/>
</dbReference>
<dbReference type="Gene3D" id="3.40.1080.20">
    <property type="entry name" value="Acetyl-CoA hydrolase/transferase C-terminal domain"/>
    <property type="match status" value="1"/>
</dbReference>
<evidence type="ECO:0000256" key="2">
    <source>
        <dbReference type="ARBA" id="ARBA00022679"/>
    </source>
</evidence>
<dbReference type="STRING" id="1150368.SAMN02927921_00592"/>
<dbReference type="PANTHER" id="PTHR21432">
    <property type="entry name" value="ACETYL-COA HYDROLASE-RELATED"/>
    <property type="match status" value="1"/>
</dbReference>
<dbReference type="Proteomes" id="UP000182248">
    <property type="component" value="Unassembled WGS sequence"/>
</dbReference>
<dbReference type="Gene3D" id="3.40.1080.10">
    <property type="entry name" value="Glutaconate Coenzyme A-transferase"/>
    <property type="match status" value="1"/>
</dbReference>
<feature type="domain" description="Acetyl-CoA hydrolase/transferase N-terminal" evidence="3">
    <location>
        <begin position="6"/>
        <end position="174"/>
    </location>
</feature>
<evidence type="ECO:0000313" key="6">
    <source>
        <dbReference type="Proteomes" id="UP000182248"/>
    </source>
</evidence>
<dbReference type="GO" id="GO:0016787">
    <property type="term" value="F:hydrolase activity"/>
    <property type="evidence" value="ECO:0007669"/>
    <property type="project" value="UniProtKB-KW"/>
</dbReference>
<keyword evidence="6" id="KW-1185">Reference proteome</keyword>
<keyword evidence="2" id="KW-0808">Transferase</keyword>
<dbReference type="InterPro" id="IPR026888">
    <property type="entry name" value="AcetylCoA_hyd_C"/>
</dbReference>
<sequence>MLHYTTAEEAVALVTSGSRMFFQGAAMTPNKLIRALCNRYNELENIEIVQMHTEGEALYTQPPYCETFRINSFFVGGNVRPAVNSSYGDYIPVFLSEIHLFFRRNILPVDVAFIQVSPPDQHGYCSLGTSVDVTLPALSVAKKVIAQVNPNVPKTHGDGIIHINQIDAAIFADEPIHCTELTEPSAIEKRIGYHVAGLVEDGATLQMGIGGIPNGVLSQLGNHKRLGVHTEMFSDGILPLVESGVITGEEKNIKRGKLVTCFAVGSPALYRFLDDNPVVHFKEAAYTNDTAIIRKNPKVTAINSAIEIDLTGQVCADTIGARQYSGVGGQMDFIRGASLSEGGKAIIALPSMTAKNISKIVPYLKQGAGVTTTRAHVHYVATEYGVVDLFGKNLKERAKSLISIAHPDHREELEKAAFERFGSNVVACTRNT</sequence>